<dbReference type="Pfam" id="PF13338">
    <property type="entry name" value="AbiEi_4"/>
    <property type="match status" value="1"/>
</dbReference>
<sequence>MPEALNTSLERRWATFRRRTPPERARLVTAAQLKEAGFQGVEVTRLVERGQLERVERGVYAVPSAGGSASSHAERLAELQLRFPKTVACLESAASLLHLTTAEPLEIDLALPRRSVGRTPQAGGVHFHWMTDEVYRHGRTVDTSTGTPIRTFDAPKTVADFCARRHKLGRSTYLTILKAYLERGGPGGTPGATSPLLAAARVCRVEKVIRADLAVLRA</sequence>
<dbReference type="Proteomes" id="UP001302059">
    <property type="component" value="Unassembled WGS sequence"/>
</dbReference>
<dbReference type="EMBL" id="JASNGB010000068">
    <property type="protein sequence ID" value="MDL2344250.1"/>
    <property type="molecule type" value="Genomic_DNA"/>
</dbReference>
<keyword evidence="3" id="KW-1185">Reference proteome</keyword>
<protein>
    <submittedName>
        <fullName evidence="2">Type IV toxin-antitoxin system AbiEi family antitoxin domain-containing protein</fullName>
    </submittedName>
</protein>
<evidence type="ECO:0000313" key="3">
    <source>
        <dbReference type="Proteomes" id="UP001302059"/>
    </source>
</evidence>
<gene>
    <name evidence="2" type="ORF">QOL99_08800</name>
</gene>
<dbReference type="RefSeq" id="WP_285523082.1">
    <property type="nucleotide sequence ID" value="NZ_JASNGB010000068.1"/>
</dbReference>
<dbReference type="InterPro" id="IPR025159">
    <property type="entry name" value="AbiEi_N"/>
</dbReference>
<evidence type="ECO:0000313" key="2">
    <source>
        <dbReference type="EMBL" id="MDL2344250.1"/>
    </source>
</evidence>
<accession>A0ABT7JGR3</accession>
<name>A0ABT7JGR3_9DEIO</name>
<organism evidence="2 3">
    <name type="scientific">Deinococcus rhizophilus</name>
    <dbReference type="NCBI Taxonomy" id="3049544"/>
    <lineage>
        <taxon>Bacteria</taxon>
        <taxon>Thermotogati</taxon>
        <taxon>Deinococcota</taxon>
        <taxon>Deinococci</taxon>
        <taxon>Deinococcales</taxon>
        <taxon>Deinococcaceae</taxon>
        <taxon>Deinococcus</taxon>
    </lineage>
</organism>
<reference evidence="2 3" key="1">
    <citation type="submission" date="2023-05" db="EMBL/GenBank/DDBJ databases">
        <authorList>
            <person name="Gao F."/>
        </authorList>
    </citation>
    <scope>NUCLEOTIDE SEQUENCE [LARGE SCALE GENOMIC DNA]</scope>
    <source>
        <strain evidence="2 3">MIMF12</strain>
    </source>
</reference>
<evidence type="ECO:0000259" key="1">
    <source>
        <dbReference type="Pfam" id="PF13338"/>
    </source>
</evidence>
<comment type="caution">
    <text evidence="2">The sequence shown here is derived from an EMBL/GenBank/DDBJ whole genome shotgun (WGS) entry which is preliminary data.</text>
</comment>
<feature type="domain" description="AbiEi antitoxin N-terminal" evidence="1">
    <location>
        <begin position="25"/>
        <end position="63"/>
    </location>
</feature>
<proteinExistence type="predicted"/>